<accession>B1ZQE7</accession>
<evidence type="ECO:0000313" key="2">
    <source>
        <dbReference type="EMBL" id="ACB73627.1"/>
    </source>
</evidence>
<dbReference type="HOGENOM" id="CLU_1531032_0_0_0"/>
<gene>
    <name evidence="2" type="ordered locus">Oter_0337</name>
</gene>
<evidence type="ECO:0000256" key="1">
    <source>
        <dbReference type="SAM" id="SignalP"/>
    </source>
</evidence>
<dbReference type="EMBL" id="CP001032">
    <property type="protein sequence ID" value="ACB73627.1"/>
    <property type="molecule type" value="Genomic_DNA"/>
</dbReference>
<protein>
    <submittedName>
        <fullName evidence="2">Uncharacterized protein</fullName>
    </submittedName>
</protein>
<dbReference type="AlphaFoldDB" id="B1ZQE7"/>
<name>B1ZQE7_OPITP</name>
<proteinExistence type="predicted"/>
<keyword evidence="1" id="KW-0732">Signal</keyword>
<dbReference type="RefSeq" id="WP_012373165.1">
    <property type="nucleotide sequence ID" value="NC_010571.1"/>
</dbReference>
<reference evidence="2 3" key="1">
    <citation type="journal article" date="2011" name="J. Bacteriol.">
        <title>Genome sequence of the verrucomicrobium Opitutus terrae PB90-1, an abundant inhabitant of rice paddy soil ecosystems.</title>
        <authorList>
            <person name="van Passel M.W."/>
            <person name="Kant R."/>
            <person name="Palva A."/>
            <person name="Copeland A."/>
            <person name="Lucas S."/>
            <person name="Lapidus A."/>
            <person name="Glavina del Rio T."/>
            <person name="Pitluck S."/>
            <person name="Goltsman E."/>
            <person name="Clum A."/>
            <person name="Sun H."/>
            <person name="Schmutz J."/>
            <person name="Larimer F.W."/>
            <person name="Land M.L."/>
            <person name="Hauser L."/>
            <person name="Kyrpides N."/>
            <person name="Mikhailova N."/>
            <person name="Richardson P.P."/>
            <person name="Janssen P.H."/>
            <person name="de Vos W.M."/>
            <person name="Smidt H."/>
        </authorList>
    </citation>
    <scope>NUCLEOTIDE SEQUENCE [LARGE SCALE GENOMIC DNA]</scope>
    <source>
        <strain evidence="3">DSM 11246 / JCM 15787 / PB90-1</strain>
    </source>
</reference>
<dbReference type="Proteomes" id="UP000007013">
    <property type="component" value="Chromosome"/>
</dbReference>
<sequence>MNPAALFKVLLSACLLLASASVASAAKVLGETTAATQQELGDGAYAFTRKANSVFFRNIDRLKREAQADATNFGAQHGKQLKVLAVDVEKPLYGTGFCAVTLKAKLLEPGDPALLANEANKAGIVNPAPAMSAPSGSGTDALYADLLKLDDLRKRGILSDEEFEVEKKKVLSRSK</sequence>
<feature type="signal peptide" evidence="1">
    <location>
        <begin position="1"/>
        <end position="25"/>
    </location>
</feature>
<dbReference type="KEGG" id="ote:Oter_0337"/>
<evidence type="ECO:0000313" key="3">
    <source>
        <dbReference type="Proteomes" id="UP000007013"/>
    </source>
</evidence>
<organism evidence="2 3">
    <name type="scientific">Opitutus terrae (strain DSM 11246 / JCM 15787 / PB90-1)</name>
    <dbReference type="NCBI Taxonomy" id="452637"/>
    <lineage>
        <taxon>Bacteria</taxon>
        <taxon>Pseudomonadati</taxon>
        <taxon>Verrucomicrobiota</taxon>
        <taxon>Opitutia</taxon>
        <taxon>Opitutales</taxon>
        <taxon>Opitutaceae</taxon>
        <taxon>Opitutus</taxon>
    </lineage>
</organism>
<dbReference type="eggNOG" id="ENOG5033J4M">
    <property type="taxonomic scope" value="Bacteria"/>
</dbReference>
<feature type="chain" id="PRO_5002774844" evidence="1">
    <location>
        <begin position="26"/>
        <end position="175"/>
    </location>
</feature>
<keyword evidence="3" id="KW-1185">Reference proteome</keyword>